<reference evidence="2 3" key="1">
    <citation type="submission" date="2018-10" db="EMBL/GenBank/DDBJ databases">
        <title>Genomic Encyclopedia of Archaeal and Bacterial Type Strains, Phase II (KMG-II): from individual species to whole genera.</title>
        <authorList>
            <person name="Goeker M."/>
        </authorList>
    </citation>
    <scope>NUCLEOTIDE SEQUENCE [LARGE SCALE GENOMIC DNA]</scope>
    <source>
        <strain evidence="2 3">DSM 235</strain>
    </source>
</reference>
<dbReference type="Pfam" id="PF14213">
    <property type="entry name" value="DUF4325"/>
    <property type="match status" value="1"/>
</dbReference>
<sequence>MSIETQRTRLSLRDGIKVNFAGLRAAAVPVREQAAEALAQGREVVFDFAGIEVTQSFVDELIGTLILRHGPSILERLVFKSCSDDARAIIEFVATDRCDQFVSSRSH</sequence>
<feature type="domain" description="DUF4325" evidence="1">
    <location>
        <begin position="27"/>
        <end position="85"/>
    </location>
</feature>
<accession>A0A495V602</accession>
<dbReference type="OrthoDB" id="9181807at2"/>
<keyword evidence="3" id="KW-1185">Reference proteome</keyword>
<dbReference type="RefSeq" id="WP_120795845.1">
    <property type="nucleotide sequence ID" value="NZ_RBXL01000001.1"/>
</dbReference>
<name>A0A495V602_9GAMM</name>
<organism evidence="2 3">
    <name type="scientific">Thiocapsa rosea</name>
    <dbReference type="NCBI Taxonomy" id="69360"/>
    <lineage>
        <taxon>Bacteria</taxon>
        <taxon>Pseudomonadati</taxon>
        <taxon>Pseudomonadota</taxon>
        <taxon>Gammaproteobacteria</taxon>
        <taxon>Chromatiales</taxon>
        <taxon>Chromatiaceae</taxon>
        <taxon>Thiocapsa</taxon>
    </lineage>
</organism>
<protein>
    <submittedName>
        <fullName evidence="2">Uncharacterized protein DUF4325</fullName>
    </submittedName>
</protein>
<gene>
    <name evidence="2" type="ORF">BDD21_0560</name>
</gene>
<dbReference type="AlphaFoldDB" id="A0A495V602"/>
<proteinExistence type="predicted"/>
<dbReference type="InterPro" id="IPR025474">
    <property type="entry name" value="DUF4325"/>
</dbReference>
<comment type="caution">
    <text evidence="2">The sequence shown here is derived from an EMBL/GenBank/DDBJ whole genome shotgun (WGS) entry which is preliminary data.</text>
</comment>
<evidence type="ECO:0000259" key="1">
    <source>
        <dbReference type="Pfam" id="PF14213"/>
    </source>
</evidence>
<dbReference type="Proteomes" id="UP000274556">
    <property type="component" value="Unassembled WGS sequence"/>
</dbReference>
<evidence type="ECO:0000313" key="3">
    <source>
        <dbReference type="Proteomes" id="UP000274556"/>
    </source>
</evidence>
<evidence type="ECO:0000313" key="2">
    <source>
        <dbReference type="EMBL" id="RKT43238.1"/>
    </source>
</evidence>
<dbReference type="EMBL" id="RBXL01000001">
    <property type="protein sequence ID" value="RKT43238.1"/>
    <property type="molecule type" value="Genomic_DNA"/>
</dbReference>